<keyword evidence="2" id="KW-1185">Reference proteome</keyword>
<dbReference type="Proteomes" id="UP000299102">
    <property type="component" value="Unassembled WGS sequence"/>
</dbReference>
<gene>
    <name evidence="1" type="ORF">EVAR_24443_1</name>
</gene>
<proteinExistence type="predicted"/>
<evidence type="ECO:0000313" key="1">
    <source>
        <dbReference type="EMBL" id="GBP55247.1"/>
    </source>
</evidence>
<dbReference type="AlphaFoldDB" id="A0A4C1WYP3"/>
<name>A0A4C1WYP3_EUMVA</name>
<protein>
    <submittedName>
        <fullName evidence="1">Uncharacterized protein</fullName>
    </submittedName>
</protein>
<dbReference type="EMBL" id="BGZK01000664">
    <property type="protein sequence ID" value="GBP55247.1"/>
    <property type="molecule type" value="Genomic_DNA"/>
</dbReference>
<evidence type="ECO:0000313" key="2">
    <source>
        <dbReference type="Proteomes" id="UP000299102"/>
    </source>
</evidence>
<sequence length="113" mass="12775">MQLHRQKCSRNNMYQLAIGELIFVSREQSAKCIARAPRMSPDNYSLLEINPKTHISLGGALAAREVPPAMTRRSEKRGRVENGFRIELIRSPMAAKDCGACDNVNRNQFRNDS</sequence>
<organism evidence="1 2">
    <name type="scientific">Eumeta variegata</name>
    <name type="common">Bagworm moth</name>
    <name type="synonym">Eumeta japonica</name>
    <dbReference type="NCBI Taxonomy" id="151549"/>
    <lineage>
        <taxon>Eukaryota</taxon>
        <taxon>Metazoa</taxon>
        <taxon>Ecdysozoa</taxon>
        <taxon>Arthropoda</taxon>
        <taxon>Hexapoda</taxon>
        <taxon>Insecta</taxon>
        <taxon>Pterygota</taxon>
        <taxon>Neoptera</taxon>
        <taxon>Endopterygota</taxon>
        <taxon>Lepidoptera</taxon>
        <taxon>Glossata</taxon>
        <taxon>Ditrysia</taxon>
        <taxon>Tineoidea</taxon>
        <taxon>Psychidae</taxon>
        <taxon>Oiketicinae</taxon>
        <taxon>Eumeta</taxon>
    </lineage>
</organism>
<reference evidence="1 2" key="1">
    <citation type="journal article" date="2019" name="Commun. Biol.">
        <title>The bagworm genome reveals a unique fibroin gene that provides high tensile strength.</title>
        <authorList>
            <person name="Kono N."/>
            <person name="Nakamura H."/>
            <person name="Ohtoshi R."/>
            <person name="Tomita M."/>
            <person name="Numata K."/>
            <person name="Arakawa K."/>
        </authorList>
    </citation>
    <scope>NUCLEOTIDE SEQUENCE [LARGE SCALE GENOMIC DNA]</scope>
</reference>
<comment type="caution">
    <text evidence="1">The sequence shown here is derived from an EMBL/GenBank/DDBJ whole genome shotgun (WGS) entry which is preliminary data.</text>
</comment>
<accession>A0A4C1WYP3</accession>